<keyword evidence="1" id="KW-0853">WD repeat</keyword>
<keyword evidence="5" id="KW-1185">Reference proteome</keyword>
<evidence type="ECO:0000256" key="2">
    <source>
        <dbReference type="ARBA" id="ARBA00022737"/>
    </source>
</evidence>
<sequence length="707" mass="79745">MNFKRKSIFADIYYYPYKSKFFKYNNYCKDDEGFIQRLGLMKRLPIHQGCVNTICWNETGEYILSGSDDQRLIITNGHNYKIKHEYATNHNTNIFSAKFMPMTNDREIVSCSGDGIILHTDITNVEETSDHMFNCHSGTTYEIITIPLHPHIFFSCGEDGTVRCFDLRSKTSCYKSKCKDDVIIEWKKAVTALTVNPTNSHQLAVGCLDSTVRLYDRRFLKVLHEGISATEPLCSFKAPNLEEPPYRITCLRYSEDGQDMLVSYSSDHLYLFNIRTSEKKGFTKRVPVEKDKESKHVTSISATSAWNKVKALATTRGKTTHPVRKLRLRGDWSDTGPNARPEKENTLSQARPQLHDTLMRSMTEVLSRMLNDPVTRATLSGVGDESLDPESVHRLTVHTTSRNDNNSENASSENRNRGSENADGANDSATNEHAAGSSGQSTSSFDQPSTSSSAGATGVSRDLHNNLAVLRNLRQDFIEHHGSEPSVSFKYSRQSTSKSTISLKCNKNKHGNFDDLEDVPSTSKLEDDEGTSDDEFYNGDMELKGGCSVKAEDYRSCFEADLKMKYVGHRNARTMIKEATFWGNDYVMSGSDCGHIFVWDRHTGNLKMLMPADRHVVNCLQPHPTLPILATSGIDHDIKLWAPILEEPSFDMGVAEELISRNAIMLEETRDTITVPAAFMIRMLTFLNQFPRSARARRREEDGNNTS</sequence>
<dbReference type="Proteomes" id="UP001431783">
    <property type="component" value="Unassembled WGS sequence"/>
</dbReference>
<feature type="compositionally biased region" description="Basic residues" evidence="3">
    <location>
        <begin position="318"/>
        <end position="327"/>
    </location>
</feature>
<evidence type="ECO:0000313" key="5">
    <source>
        <dbReference type="Proteomes" id="UP001431783"/>
    </source>
</evidence>
<gene>
    <name evidence="4" type="ORF">WA026_016938</name>
</gene>
<dbReference type="InterPro" id="IPR036322">
    <property type="entry name" value="WD40_repeat_dom_sf"/>
</dbReference>
<evidence type="ECO:0000313" key="4">
    <source>
        <dbReference type="EMBL" id="KAK9877190.1"/>
    </source>
</evidence>
<dbReference type="Pfam" id="PF00400">
    <property type="entry name" value="WD40"/>
    <property type="match status" value="3"/>
</dbReference>
<dbReference type="PANTHER" id="PTHR15574">
    <property type="entry name" value="WD REPEAT DOMAIN-CONTAINING FAMILY"/>
    <property type="match status" value="1"/>
</dbReference>
<dbReference type="InterPro" id="IPR001680">
    <property type="entry name" value="WD40_rpt"/>
</dbReference>
<dbReference type="SMART" id="SM00320">
    <property type="entry name" value="WD40"/>
    <property type="match status" value="7"/>
</dbReference>
<accession>A0AAW1UAW9</accession>
<feature type="compositionally biased region" description="Low complexity" evidence="3">
    <location>
        <begin position="440"/>
        <end position="458"/>
    </location>
</feature>
<proteinExistence type="predicted"/>
<dbReference type="GO" id="GO:0005737">
    <property type="term" value="C:cytoplasm"/>
    <property type="evidence" value="ECO:0007669"/>
    <property type="project" value="TreeGrafter"/>
</dbReference>
<dbReference type="SUPFAM" id="SSF50978">
    <property type="entry name" value="WD40 repeat-like"/>
    <property type="match status" value="1"/>
</dbReference>
<evidence type="ECO:0000256" key="3">
    <source>
        <dbReference type="SAM" id="MobiDB-lite"/>
    </source>
</evidence>
<feature type="region of interest" description="Disordered" evidence="3">
    <location>
        <begin position="315"/>
        <end position="353"/>
    </location>
</feature>
<feature type="region of interest" description="Disordered" evidence="3">
    <location>
        <begin position="512"/>
        <end position="537"/>
    </location>
</feature>
<keyword evidence="2" id="KW-0677">Repeat</keyword>
<dbReference type="GO" id="GO:0080008">
    <property type="term" value="C:Cul4-RING E3 ubiquitin ligase complex"/>
    <property type="evidence" value="ECO:0007669"/>
    <property type="project" value="TreeGrafter"/>
</dbReference>
<protein>
    <submittedName>
        <fullName evidence="4">Uncharacterized protein</fullName>
    </submittedName>
</protein>
<comment type="caution">
    <text evidence="4">The sequence shown here is derived from an EMBL/GenBank/DDBJ whole genome shotgun (WGS) entry which is preliminary data.</text>
</comment>
<dbReference type="GO" id="GO:0045944">
    <property type="term" value="P:positive regulation of transcription by RNA polymerase II"/>
    <property type="evidence" value="ECO:0007669"/>
    <property type="project" value="TreeGrafter"/>
</dbReference>
<evidence type="ECO:0000256" key="1">
    <source>
        <dbReference type="ARBA" id="ARBA00022574"/>
    </source>
</evidence>
<dbReference type="PANTHER" id="PTHR15574:SF39">
    <property type="entry name" value="DDB1- AND CUL4-ASSOCIATED FACTOR 6"/>
    <property type="match status" value="1"/>
</dbReference>
<dbReference type="EMBL" id="JARQZJ010000040">
    <property type="protein sequence ID" value="KAK9877190.1"/>
    <property type="molecule type" value="Genomic_DNA"/>
</dbReference>
<feature type="compositionally biased region" description="Acidic residues" evidence="3">
    <location>
        <begin position="526"/>
        <end position="537"/>
    </location>
</feature>
<dbReference type="InterPro" id="IPR045151">
    <property type="entry name" value="DCAF8"/>
</dbReference>
<reference evidence="4 5" key="1">
    <citation type="submission" date="2023-03" db="EMBL/GenBank/DDBJ databases">
        <title>Genome insight into feeding habits of ladybird beetles.</title>
        <authorList>
            <person name="Li H.-S."/>
            <person name="Huang Y.-H."/>
            <person name="Pang H."/>
        </authorList>
    </citation>
    <scope>NUCLEOTIDE SEQUENCE [LARGE SCALE GENOMIC DNA]</scope>
    <source>
        <strain evidence="4">SYSU_2023b</strain>
        <tissue evidence="4">Whole body</tissue>
    </source>
</reference>
<feature type="compositionally biased region" description="Low complexity" evidence="3">
    <location>
        <begin position="402"/>
        <end position="413"/>
    </location>
</feature>
<dbReference type="Gene3D" id="2.130.10.10">
    <property type="entry name" value="YVTN repeat-like/Quinoprotein amine dehydrogenase"/>
    <property type="match status" value="2"/>
</dbReference>
<organism evidence="4 5">
    <name type="scientific">Henosepilachna vigintioctopunctata</name>
    <dbReference type="NCBI Taxonomy" id="420089"/>
    <lineage>
        <taxon>Eukaryota</taxon>
        <taxon>Metazoa</taxon>
        <taxon>Ecdysozoa</taxon>
        <taxon>Arthropoda</taxon>
        <taxon>Hexapoda</taxon>
        <taxon>Insecta</taxon>
        <taxon>Pterygota</taxon>
        <taxon>Neoptera</taxon>
        <taxon>Endopterygota</taxon>
        <taxon>Coleoptera</taxon>
        <taxon>Polyphaga</taxon>
        <taxon>Cucujiformia</taxon>
        <taxon>Coccinelloidea</taxon>
        <taxon>Coccinellidae</taxon>
        <taxon>Epilachninae</taxon>
        <taxon>Epilachnini</taxon>
        <taxon>Henosepilachna</taxon>
    </lineage>
</organism>
<dbReference type="InterPro" id="IPR015943">
    <property type="entry name" value="WD40/YVTN_repeat-like_dom_sf"/>
</dbReference>
<dbReference type="AlphaFoldDB" id="A0AAW1UAW9"/>
<feature type="region of interest" description="Disordered" evidence="3">
    <location>
        <begin position="396"/>
        <end position="459"/>
    </location>
</feature>
<name>A0AAW1UAW9_9CUCU</name>